<accession>A0A553ZUD8</accession>
<dbReference type="NCBIfam" id="TIGR04019">
    <property type="entry name" value="B_thiol_YtxJ"/>
    <property type="match status" value="1"/>
</dbReference>
<dbReference type="SUPFAM" id="SSF52833">
    <property type="entry name" value="Thioredoxin-like"/>
    <property type="match status" value="1"/>
</dbReference>
<dbReference type="Pfam" id="PF11009">
    <property type="entry name" value="BrxC"/>
    <property type="match status" value="1"/>
</dbReference>
<gene>
    <name evidence="1" type="primary">ytxJ</name>
    <name evidence="1" type="ORF">FN960_17630</name>
</gene>
<evidence type="ECO:0000313" key="1">
    <source>
        <dbReference type="EMBL" id="TSB45101.1"/>
    </source>
</evidence>
<dbReference type="EMBL" id="VLXZ01000014">
    <property type="protein sequence ID" value="TSB45101.1"/>
    <property type="molecule type" value="Genomic_DNA"/>
</dbReference>
<organism evidence="1 2">
    <name type="scientific">Alkalicoccobacillus porphyridii</name>
    <dbReference type="NCBI Taxonomy" id="2597270"/>
    <lineage>
        <taxon>Bacteria</taxon>
        <taxon>Bacillati</taxon>
        <taxon>Bacillota</taxon>
        <taxon>Bacilli</taxon>
        <taxon>Bacillales</taxon>
        <taxon>Bacillaceae</taxon>
        <taxon>Alkalicoccobacillus</taxon>
    </lineage>
</organism>
<keyword evidence="2" id="KW-1185">Reference proteome</keyword>
<dbReference type="Gene3D" id="3.40.30.10">
    <property type="entry name" value="Glutaredoxin"/>
    <property type="match status" value="1"/>
</dbReference>
<dbReference type="OrthoDB" id="677051at2"/>
<evidence type="ECO:0000313" key="2">
    <source>
        <dbReference type="Proteomes" id="UP000318521"/>
    </source>
</evidence>
<proteinExistence type="predicted"/>
<sequence>MPTTNELVTEQDWKELQQKATSEPVLLFKHSTQCPISADAYKQYQAFLETEQGQQITTAFVKVIESRPISNQIAEDLGVVHKSPQAFLLKDGQVQWTESHWNITQENIEKALEA</sequence>
<name>A0A553ZUD8_9BACI</name>
<comment type="caution">
    <text evidence="1">The sequence shown here is derived from an EMBL/GenBank/DDBJ whole genome shotgun (WGS) entry which is preliminary data.</text>
</comment>
<dbReference type="RefSeq" id="WP_143850183.1">
    <property type="nucleotide sequence ID" value="NZ_VLXZ01000014.1"/>
</dbReference>
<dbReference type="Proteomes" id="UP000318521">
    <property type="component" value="Unassembled WGS sequence"/>
</dbReference>
<dbReference type="AlphaFoldDB" id="A0A553ZUD8"/>
<protein>
    <submittedName>
        <fullName evidence="1">Bacillithiol system redox-active protein YtxJ</fullName>
    </submittedName>
</protein>
<dbReference type="InterPro" id="IPR036249">
    <property type="entry name" value="Thioredoxin-like_sf"/>
</dbReference>
<reference evidence="1 2" key="1">
    <citation type="submission" date="2019-07" db="EMBL/GenBank/DDBJ databases">
        <authorList>
            <person name="Park Y.J."/>
            <person name="Jeong S.E."/>
            <person name="Jung H.S."/>
        </authorList>
    </citation>
    <scope>NUCLEOTIDE SEQUENCE [LARGE SCALE GENOMIC DNA]</scope>
    <source>
        <strain evidence="2">P16(2019)</strain>
    </source>
</reference>
<dbReference type="InterPro" id="IPR022551">
    <property type="entry name" value="BrxC"/>
</dbReference>